<reference evidence="1" key="1">
    <citation type="submission" date="2020-09" db="EMBL/GenBank/DDBJ databases">
        <title>Pelagicoccus enzymogenes sp. nov. with an EPS production, isolated from marine sediment.</title>
        <authorList>
            <person name="Feng X."/>
        </authorList>
    </citation>
    <scope>NUCLEOTIDE SEQUENCE</scope>
    <source>
        <strain evidence="1">NFK12</strain>
    </source>
</reference>
<sequence length="72" mass="7943">MKAKNFEQLLGGAFAPNLSRDATIGLNSLGRSLSEKTAEDELFETAIRKANDEQLRKLARLRIDSAASKHLD</sequence>
<protein>
    <submittedName>
        <fullName evidence="1">Uncharacterized protein</fullName>
    </submittedName>
</protein>
<gene>
    <name evidence="1" type="ORF">IEN85_24285</name>
</gene>
<organism evidence="1 2">
    <name type="scientific">Pelagicoccus enzymogenes</name>
    <dbReference type="NCBI Taxonomy" id="2773457"/>
    <lineage>
        <taxon>Bacteria</taxon>
        <taxon>Pseudomonadati</taxon>
        <taxon>Verrucomicrobiota</taxon>
        <taxon>Opitutia</taxon>
        <taxon>Puniceicoccales</taxon>
        <taxon>Pelagicoccaceae</taxon>
        <taxon>Pelagicoccus</taxon>
    </lineage>
</organism>
<proteinExistence type="predicted"/>
<comment type="caution">
    <text evidence="1">The sequence shown here is derived from an EMBL/GenBank/DDBJ whole genome shotgun (WGS) entry which is preliminary data.</text>
</comment>
<evidence type="ECO:0000313" key="1">
    <source>
        <dbReference type="EMBL" id="MBD5782637.1"/>
    </source>
</evidence>
<accession>A0A927IHT6</accession>
<evidence type="ECO:0000313" key="2">
    <source>
        <dbReference type="Proteomes" id="UP000622317"/>
    </source>
</evidence>
<dbReference type="RefSeq" id="WP_191619706.1">
    <property type="nucleotide sequence ID" value="NZ_JACYFG010000061.1"/>
</dbReference>
<keyword evidence="2" id="KW-1185">Reference proteome</keyword>
<dbReference type="AlphaFoldDB" id="A0A927IHT6"/>
<dbReference type="Proteomes" id="UP000622317">
    <property type="component" value="Unassembled WGS sequence"/>
</dbReference>
<name>A0A927IHT6_9BACT</name>
<dbReference type="EMBL" id="JACYFG010000061">
    <property type="protein sequence ID" value="MBD5782637.1"/>
    <property type="molecule type" value="Genomic_DNA"/>
</dbReference>